<evidence type="ECO:0000313" key="1">
    <source>
        <dbReference type="EMBL" id="TCP18561.1"/>
    </source>
</evidence>
<evidence type="ECO:0000313" key="2">
    <source>
        <dbReference type="Proteomes" id="UP000295537"/>
    </source>
</evidence>
<comment type="caution">
    <text evidence="1">The sequence shown here is derived from an EMBL/GenBank/DDBJ whole genome shotgun (WGS) entry which is preliminary data.</text>
</comment>
<proteinExistence type="predicted"/>
<sequence length="29" mass="3507">MFFSYYVRVNIAKVITLLCNSYELCQTMR</sequence>
<dbReference type="AlphaFoldDB" id="A0A4R2NBN3"/>
<organism evidence="1 2">
    <name type="scientific">Nicoletella semolina</name>
    <dbReference type="NCBI Taxonomy" id="271160"/>
    <lineage>
        <taxon>Bacteria</taxon>
        <taxon>Pseudomonadati</taxon>
        <taxon>Pseudomonadota</taxon>
        <taxon>Gammaproteobacteria</taxon>
        <taxon>Pasteurellales</taxon>
        <taxon>Pasteurellaceae</taxon>
        <taxon>Nicoletella</taxon>
    </lineage>
</organism>
<protein>
    <submittedName>
        <fullName evidence="1">Uncharacterized protein</fullName>
    </submittedName>
</protein>
<keyword evidence="2" id="KW-1185">Reference proteome</keyword>
<accession>A0A4R2NBN3</accession>
<name>A0A4R2NBN3_9PAST</name>
<reference evidence="1 2" key="1">
    <citation type="submission" date="2019-03" db="EMBL/GenBank/DDBJ databases">
        <title>Genomic Encyclopedia of Type Strains, Phase IV (KMG-IV): sequencing the most valuable type-strain genomes for metagenomic binning, comparative biology and taxonomic classification.</title>
        <authorList>
            <person name="Goeker M."/>
        </authorList>
    </citation>
    <scope>NUCLEOTIDE SEQUENCE [LARGE SCALE GENOMIC DNA]</scope>
    <source>
        <strain evidence="1 2">DSM 16380</strain>
    </source>
</reference>
<gene>
    <name evidence="1" type="ORF">EV693_102241</name>
</gene>
<dbReference type="EMBL" id="SLXJ01000002">
    <property type="protein sequence ID" value="TCP18561.1"/>
    <property type="molecule type" value="Genomic_DNA"/>
</dbReference>
<dbReference type="Proteomes" id="UP000295537">
    <property type="component" value="Unassembled WGS sequence"/>
</dbReference>